<dbReference type="GO" id="GO:0032259">
    <property type="term" value="P:methylation"/>
    <property type="evidence" value="ECO:0007669"/>
    <property type="project" value="UniProtKB-KW"/>
</dbReference>
<proteinExistence type="predicted"/>
<dbReference type="InterPro" id="IPR029063">
    <property type="entry name" value="SAM-dependent_MTases_sf"/>
</dbReference>
<dbReference type="InterPro" id="IPR055135">
    <property type="entry name" value="PRMT_dom"/>
</dbReference>
<dbReference type="EMBL" id="BSTK01000002">
    <property type="protein sequence ID" value="GLY84047.1"/>
    <property type="molecule type" value="Genomic_DNA"/>
</dbReference>
<protein>
    <recommendedName>
        <fullName evidence="4">Protein arginine N-methyltransferase domain-containing protein</fullName>
    </recommendedName>
</protein>
<dbReference type="Gene3D" id="3.40.50.150">
    <property type="entry name" value="Vaccinia Virus protein VP39"/>
    <property type="match status" value="1"/>
</dbReference>
<keyword evidence="6" id="KW-1185">Reference proteome</keyword>
<dbReference type="Gene3D" id="2.70.160.11">
    <property type="entry name" value="Hnrnp arginine n-methyltransferase1"/>
    <property type="match status" value="1"/>
</dbReference>
<evidence type="ECO:0000313" key="6">
    <source>
        <dbReference type="Proteomes" id="UP001165074"/>
    </source>
</evidence>
<evidence type="ECO:0000256" key="3">
    <source>
        <dbReference type="ARBA" id="ARBA00022691"/>
    </source>
</evidence>
<dbReference type="SUPFAM" id="SSF53335">
    <property type="entry name" value="S-adenosyl-L-methionine-dependent methyltransferases"/>
    <property type="match status" value="1"/>
</dbReference>
<evidence type="ECO:0000256" key="2">
    <source>
        <dbReference type="ARBA" id="ARBA00022679"/>
    </source>
</evidence>
<evidence type="ECO:0000259" key="4">
    <source>
        <dbReference type="Pfam" id="PF22528"/>
    </source>
</evidence>
<dbReference type="GO" id="GO:0042054">
    <property type="term" value="F:histone methyltransferase activity"/>
    <property type="evidence" value="ECO:0007669"/>
    <property type="project" value="TreeGrafter"/>
</dbReference>
<dbReference type="PANTHER" id="PTHR11006:SF4">
    <property type="entry name" value="PROTEIN ARGININE N-METHYLTRANSFERASE 7"/>
    <property type="match status" value="1"/>
</dbReference>
<organism evidence="5 6">
    <name type="scientific">Actinoallomurus iriomotensis</name>
    <dbReference type="NCBI Taxonomy" id="478107"/>
    <lineage>
        <taxon>Bacteria</taxon>
        <taxon>Bacillati</taxon>
        <taxon>Actinomycetota</taxon>
        <taxon>Actinomycetes</taxon>
        <taxon>Streptosporangiales</taxon>
        <taxon>Thermomonosporaceae</taxon>
        <taxon>Actinoallomurus</taxon>
    </lineage>
</organism>
<dbReference type="GO" id="GO:0016274">
    <property type="term" value="F:protein-arginine N-methyltransferase activity"/>
    <property type="evidence" value="ECO:0007669"/>
    <property type="project" value="InterPro"/>
</dbReference>
<evidence type="ECO:0000313" key="5">
    <source>
        <dbReference type="EMBL" id="GLY84047.1"/>
    </source>
</evidence>
<comment type="caution">
    <text evidence="5">The sequence shown here is derived from an EMBL/GenBank/DDBJ whole genome shotgun (WGS) entry which is preliminary data.</text>
</comment>
<dbReference type="PROSITE" id="PS51678">
    <property type="entry name" value="SAM_MT_PRMT"/>
    <property type="match status" value="1"/>
</dbReference>
<dbReference type="PANTHER" id="PTHR11006">
    <property type="entry name" value="PROTEIN ARGININE N-METHYLTRANSFERASE"/>
    <property type="match status" value="1"/>
</dbReference>
<dbReference type="Proteomes" id="UP001165074">
    <property type="component" value="Unassembled WGS sequence"/>
</dbReference>
<dbReference type="InterPro" id="IPR025799">
    <property type="entry name" value="Arg_MeTrfase"/>
</dbReference>
<dbReference type="Pfam" id="PF22528">
    <property type="entry name" value="PRMT_C"/>
    <property type="match status" value="1"/>
</dbReference>
<feature type="domain" description="Protein arginine N-methyltransferase" evidence="4">
    <location>
        <begin position="214"/>
        <end position="342"/>
    </location>
</feature>
<dbReference type="Pfam" id="PF06325">
    <property type="entry name" value="PrmA"/>
    <property type="match status" value="1"/>
</dbReference>
<gene>
    <name evidence="5" type="ORF">Airi02_019760</name>
</gene>
<accession>A0A9W6S1R1</accession>
<dbReference type="CDD" id="cd02440">
    <property type="entry name" value="AdoMet_MTases"/>
    <property type="match status" value="1"/>
</dbReference>
<sequence>MEDDVQAGSLIDAAEARREAGRPNVEGLIDWGRALYEEGRYDEAAKAFEFVLGVEGGNWRALIGHNRAIRRSVPRWHWEMLHDELRSELYDKAIRHVVSPEHLVLDVGAGSGLLSMMAARAGARQIVACEAQHPVAEVARRVIRKAGHDDVITVVPKMSTRMRVPEDLPRRADVLVTETVDCALLGEGILPTIAHARDHLLTDDAIILPSGGRVFAQLVESPSLYRKNHVGQLYGFDLTEFNQLSSIEYFDSRLRHHEHRMLSEPIEVFRFDFYRDTAEPRRAEFVVPPSAAGTCHAVVFWFELDLVPGISLTNSPSTPNTHWKQAIQCLPVPIHVQPDEPLLLDARHDGVHMHFTAVASGVRTPMDGGAE</sequence>
<name>A0A9W6S1R1_9ACTN</name>
<keyword evidence="3" id="KW-0949">S-adenosyl-L-methionine</keyword>
<evidence type="ECO:0000256" key="1">
    <source>
        <dbReference type="ARBA" id="ARBA00022603"/>
    </source>
</evidence>
<keyword evidence="1" id="KW-0489">Methyltransferase</keyword>
<keyword evidence="2" id="KW-0808">Transferase</keyword>
<dbReference type="AlphaFoldDB" id="A0A9W6S1R1"/>
<reference evidence="5" key="1">
    <citation type="submission" date="2023-03" db="EMBL/GenBank/DDBJ databases">
        <title>Actinoallomurus iriomotensis NBRC 103684.</title>
        <authorList>
            <person name="Ichikawa N."/>
            <person name="Sato H."/>
            <person name="Tonouchi N."/>
        </authorList>
    </citation>
    <scope>NUCLEOTIDE SEQUENCE</scope>
    <source>
        <strain evidence="5">NBRC 103684</strain>
    </source>
</reference>
<dbReference type="RefSeq" id="WP_285568837.1">
    <property type="nucleotide sequence ID" value="NZ_BSTK01000002.1"/>
</dbReference>